<dbReference type="InterPro" id="IPR005540">
    <property type="entry name" value="KNOX1"/>
</dbReference>
<dbReference type="Gene3D" id="1.10.10.60">
    <property type="entry name" value="Homeodomain-like"/>
    <property type="match status" value="1"/>
</dbReference>
<name>A0ABD3TFP6_9LAMI</name>
<dbReference type="InterPro" id="IPR005539">
    <property type="entry name" value="ELK_dom"/>
</dbReference>
<comment type="subcellular location">
    <subcellularLocation>
        <location evidence="1 5">Nucleus</location>
    </subcellularLocation>
</comment>
<evidence type="ECO:0000256" key="4">
    <source>
        <dbReference type="ARBA" id="ARBA00023242"/>
    </source>
</evidence>
<dbReference type="Pfam" id="PF03790">
    <property type="entry name" value="KNOX1"/>
    <property type="match status" value="1"/>
</dbReference>
<sequence length="326" mass="37365">MDEMYGINSNGTDDYTDRGFMSNSDNNLMLNPAVDINYIQYYNSMISSADHNPVVFGSEELGFQCSVVSESASNINNNAQNQKEGDEENEQASSVIKAKIASHPSYPKLLDAYINCQKVGAPPEIACLLDEIRREKDFCKREDALPMCLGVDPELDEFMETYYEILVKYKSDLSRPFDEATSFLNNIETQLGNLCKVDDGSISSDEELTGGDTETQTRSEDRELKERLFRMYGSHITSLKLEFSKKKKKGKLPKEARQTLLEWWNVHHKWPYPTEADKFSLAELTGLDQKQINNWFINQRKRHWKPSENMQLAIMDNLSGHFFADD</sequence>
<dbReference type="SMART" id="SM01188">
    <property type="entry name" value="ELK"/>
    <property type="match status" value="1"/>
</dbReference>
<evidence type="ECO:0000256" key="3">
    <source>
        <dbReference type="ARBA" id="ARBA00023155"/>
    </source>
</evidence>
<comment type="caution">
    <text evidence="9">The sequence shown here is derived from an EMBL/GenBank/DDBJ whole genome shotgun (WGS) entry which is preliminary data.</text>
</comment>
<evidence type="ECO:0000259" key="7">
    <source>
        <dbReference type="PROSITE" id="PS50071"/>
    </source>
</evidence>
<dbReference type="Pfam" id="PF03789">
    <property type="entry name" value="ELK"/>
    <property type="match status" value="1"/>
</dbReference>
<dbReference type="SMART" id="SM01256">
    <property type="entry name" value="KNOX2"/>
    <property type="match status" value="1"/>
</dbReference>
<dbReference type="PROSITE" id="PS51213">
    <property type="entry name" value="ELK"/>
    <property type="match status" value="1"/>
</dbReference>
<dbReference type="PROSITE" id="PS50071">
    <property type="entry name" value="HOMEOBOX_2"/>
    <property type="match status" value="1"/>
</dbReference>
<organism evidence="9 10">
    <name type="scientific">Penstemon smallii</name>
    <dbReference type="NCBI Taxonomy" id="265156"/>
    <lineage>
        <taxon>Eukaryota</taxon>
        <taxon>Viridiplantae</taxon>
        <taxon>Streptophyta</taxon>
        <taxon>Embryophyta</taxon>
        <taxon>Tracheophyta</taxon>
        <taxon>Spermatophyta</taxon>
        <taxon>Magnoliopsida</taxon>
        <taxon>eudicotyledons</taxon>
        <taxon>Gunneridae</taxon>
        <taxon>Pentapetalae</taxon>
        <taxon>asterids</taxon>
        <taxon>lamiids</taxon>
        <taxon>Lamiales</taxon>
        <taxon>Plantaginaceae</taxon>
        <taxon>Cheloneae</taxon>
        <taxon>Penstemon</taxon>
    </lineage>
</organism>
<keyword evidence="10" id="KW-1185">Reference proteome</keyword>
<dbReference type="Pfam" id="PF05920">
    <property type="entry name" value="Homeobox_KN"/>
    <property type="match status" value="1"/>
</dbReference>
<reference evidence="9 10" key="1">
    <citation type="submission" date="2024-12" db="EMBL/GenBank/DDBJ databases">
        <title>The unique morphological basis and parallel evolutionary history of personate flowers in Penstemon.</title>
        <authorList>
            <person name="Depatie T.H."/>
            <person name="Wessinger C.A."/>
        </authorList>
    </citation>
    <scope>NUCLEOTIDE SEQUENCE [LARGE SCALE GENOMIC DNA]</scope>
    <source>
        <strain evidence="9">WTNN_2</strain>
        <tissue evidence="9">Leaf</tissue>
    </source>
</reference>
<keyword evidence="4 5" id="KW-0539">Nucleus</keyword>
<dbReference type="InterPro" id="IPR009057">
    <property type="entry name" value="Homeodomain-like_sf"/>
</dbReference>
<evidence type="ECO:0000256" key="6">
    <source>
        <dbReference type="PROSITE-ProRule" id="PRU00559"/>
    </source>
</evidence>
<dbReference type="SUPFAM" id="SSF46689">
    <property type="entry name" value="Homeodomain-like"/>
    <property type="match status" value="1"/>
</dbReference>
<dbReference type="Pfam" id="PF03791">
    <property type="entry name" value="KNOX2"/>
    <property type="match status" value="1"/>
</dbReference>
<dbReference type="PANTHER" id="PTHR11850">
    <property type="entry name" value="HOMEOBOX PROTEIN TRANSCRIPTION FACTORS"/>
    <property type="match status" value="1"/>
</dbReference>
<evidence type="ECO:0000256" key="5">
    <source>
        <dbReference type="PROSITE-ProRule" id="PRU00108"/>
    </source>
</evidence>
<evidence type="ECO:0000259" key="8">
    <source>
        <dbReference type="PROSITE" id="PS51213"/>
    </source>
</evidence>
<feature type="domain" description="ELK" evidence="8">
    <location>
        <begin position="223"/>
        <end position="243"/>
    </location>
</feature>
<dbReference type="InterPro" id="IPR017970">
    <property type="entry name" value="Homeobox_CS"/>
</dbReference>
<dbReference type="Proteomes" id="UP001634393">
    <property type="component" value="Unassembled WGS sequence"/>
</dbReference>
<evidence type="ECO:0000256" key="2">
    <source>
        <dbReference type="ARBA" id="ARBA00023125"/>
    </source>
</evidence>
<evidence type="ECO:0000313" key="10">
    <source>
        <dbReference type="Proteomes" id="UP001634393"/>
    </source>
</evidence>
<protein>
    <submittedName>
        <fullName evidence="9">Uncharacterized protein</fullName>
    </submittedName>
</protein>
<dbReference type="PROSITE" id="PS00027">
    <property type="entry name" value="HOMEOBOX_1"/>
    <property type="match status" value="1"/>
</dbReference>
<comment type="similarity">
    <text evidence="6">Belongs to the TALE/KNOX homeobox family.</text>
</comment>
<feature type="domain" description="Homeobox" evidence="7">
    <location>
        <begin position="243"/>
        <end position="306"/>
    </location>
</feature>
<dbReference type="SMART" id="SM00389">
    <property type="entry name" value="HOX"/>
    <property type="match status" value="1"/>
</dbReference>
<dbReference type="InterPro" id="IPR001356">
    <property type="entry name" value="HD"/>
</dbReference>
<dbReference type="EMBL" id="JBJXBP010000004">
    <property type="protein sequence ID" value="KAL3835587.1"/>
    <property type="molecule type" value="Genomic_DNA"/>
</dbReference>
<keyword evidence="3 5" id="KW-0371">Homeobox</keyword>
<gene>
    <name evidence="9" type="ORF">ACJIZ3_010323</name>
</gene>
<evidence type="ECO:0000256" key="1">
    <source>
        <dbReference type="ARBA" id="ARBA00004123"/>
    </source>
</evidence>
<dbReference type="GO" id="GO:0005634">
    <property type="term" value="C:nucleus"/>
    <property type="evidence" value="ECO:0007669"/>
    <property type="project" value="UniProtKB-SubCell"/>
</dbReference>
<feature type="DNA-binding region" description="Homeobox; TALE-type" evidence="5">
    <location>
        <begin position="244"/>
        <end position="307"/>
    </location>
</feature>
<dbReference type="SMART" id="SM01255">
    <property type="entry name" value="KNOX1"/>
    <property type="match status" value="1"/>
</dbReference>
<dbReference type="InterPro" id="IPR050224">
    <property type="entry name" value="TALE_homeobox"/>
</dbReference>
<dbReference type="InterPro" id="IPR005541">
    <property type="entry name" value="KNOX2"/>
</dbReference>
<dbReference type="CDD" id="cd00086">
    <property type="entry name" value="homeodomain"/>
    <property type="match status" value="1"/>
</dbReference>
<dbReference type="AlphaFoldDB" id="A0ABD3TFP6"/>
<evidence type="ECO:0000313" key="9">
    <source>
        <dbReference type="EMBL" id="KAL3835587.1"/>
    </source>
</evidence>
<proteinExistence type="inferred from homology"/>
<dbReference type="GO" id="GO:0003677">
    <property type="term" value="F:DNA binding"/>
    <property type="evidence" value="ECO:0007669"/>
    <property type="project" value="UniProtKB-UniRule"/>
</dbReference>
<accession>A0ABD3TFP6</accession>
<keyword evidence="2 5" id="KW-0238">DNA-binding</keyword>
<dbReference type="InterPro" id="IPR008422">
    <property type="entry name" value="KN_HD"/>
</dbReference>